<feature type="compositionally biased region" description="Low complexity" evidence="1">
    <location>
        <begin position="96"/>
        <end position="108"/>
    </location>
</feature>
<evidence type="ECO:0000313" key="2">
    <source>
        <dbReference type="EMBL" id="KLO09086.1"/>
    </source>
</evidence>
<dbReference type="AlphaFoldDB" id="A0A0H2RWA9"/>
<feature type="compositionally biased region" description="Polar residues" evidence="1">
    <location>
        <begin position="354"/>
        <end position="376"/>
    </location>
</feature>
<protein>
    <submittedName>
        <fullName evidence="2">Uncharacterized protein</fullName>
    </submittedName>
</protein>
<feature type="compositionally biased region" description="Acidic residues" evidence="1">
    <location>
        <begin position="450"/>
        <end position="462"/>
    </location>
</feature>
<dbReference type="EMBL" id="KQ086067">
    <property type="protein sequence ID" value="KLO09086.1"/>
    <property type="molecule type" value="Genomic_DNA"/>
</dbReference>
<feature type="compositionally biased region" description="Pro residues" evidence="1">
    <location>
        <begin position="250"/>
        <end position="264"/>
    </location>
</feature>
<dbReference type="InParanoid" id="A0A0H2RWA9"/>
<feature type="region of interest" description="Disordered" evidence="1">
    <location>
        <begin position="1"/>
        <end position="228"/>
    </location>
</feature>
<feature type="compositionally biased region" description="Polar residues" evidence="1">
    <location>
        <begin position="55"/>
        <end position="64"/>
    </location>
</feature>
<evidence type="ECO:0000313" key="3">
    <source>
        <dbReference type="Proteomes" id="UP000053477"/>
    </source>
</evidence>
<proteinExistence type="predicted"/>
<dbReference type="Proteomes" id="UP000053477">
    <property type="component" value="Unassembled WGS sequence"/>
</dbReference>
<keyword evidence="3" id="KW-1185">Reference proteome</keyword>
<name>A0A0H2RWA9_9AGAM</name>
<feature type="compositionally biased region" description="Low complexity" evidence="1">
    <location>
        <begin position="317"/>
        <end position="332"/>
    </location>
</feature>
<gene>
    <name evidence="2" type="ORF">SCHPADRAFT_582631</name>
</gene>
<feature type="region of interest" description="Disordered" evidence="1">
    <location>
        <begin position="242"/>
        <end position="385"/>
    </location>
</feature>
<feature type="compositionally biased region" description="Pro residues" evidence="1">
    <location>
        <begin position="296"/>
        <end position="309"/>
    </location>
</feature>
<feature type="region of interest" description="Disordered" evidence="1">
    <location>
        <begin position="429"/>
        <end position="462"/>
    </location>
</feature>
<sequence length="462" mass="48756">MEHGGLQWLTFNPPATYKTPESSLQHAITPPDANIRTASASASSSEPTGPVDSASLVNEPSQQTPSAEPPAVVPPARSEAALFATTPLSFPTPDVSGTTGSASAAQASKPTRQRKTAKKGQEKSTTQPPMQVEPSVAPTPSDMPAPQGPQGQNVWIAPAGYPIRGPTFSVGAQPAEPHDTAPPAKRRRRRNLTETPAPSTSAVPPPPANLQHLPTVPPPPPPGYPYGYGGYPPPYPPHYIPPSGSHWYPGYPPPPHHGHVPPPVGYDVRGQHPYQFQYPYMPPPPQNGAYHWAPGQVPPPPAPVPPPAYAPDRSLEASGVPAPSASASSSAVQHDEPEVDLPQPDDEPMQPQENNRSPPINHNASPNGSLAQDNLDSTTKSSKAAKKICGSSTCALVLPKSYPFKLCSDCRKKQKLKKKMGEMKRRLKLVGSASGKPKSIGSAQPATADSDVDAEGDIDMDE</sequence>
<evidence type="ECO:0000256" key="1">
    <source>
        <dbReference type="SAM" id="MobiDB-lite"/>
    </source>
</evidence>
<feature type="compositionally biased region" description="Acidic residues" evidence="1">
    <location>
        <begin position="337"/>
        <end position="348"/>
    </location>
</feature>
<feature type="compositionally biased region" description="Pro residues" evidence="1">
    <location>
        <begin position="215"/>
        <end position="224"/>
    </location>
</feature>
<accession>A0A0H2RWA9</accession>
<organism evidence="2 3">
    <name type="scientific">Schizopora paradoxa</name>
    <dbReference type="NCBI Taxonomy" id="27342"/>
    <lineage>
        <taxon>Eukaryota</taxon>
        <taxon>Fungi</taxon>
        <taxon>Dikarya</taxon>
        <taxon>Basidiomycota</taxon>
        <taxon>Agaricomycotina</taxon>
        <taxon>Agaricomycetes</taxon>
        <taxon>Hymenochaetales</taxon>
        <taxon>Schizoporaceae</taxon>
        <taxon>Schizopora</taxon>
    </lineage>
</organism>
<reference evidence="2 3" key="1">
    <citation type="submission" date="2015-04" db="EMBL/GenBank/DDBJ databases">
        <title>Complete genome sequence of Schizopora paradoxa KUC8140, a cosmopolitan wood degrader in East Asia.</title>
        <authorList>
            <consortium name="DOE Joint Genome Institute"/>
            <person name="Min B."/>
            <person name="Park H."/>
            <person name="Jang Y."/>
            <person name="Kim J.-J."/>
            <person name="Kim K.H."/>
            <person name="Pangilinan J."/>
            <person name="Lipzen A."/>
            <person name="Riley R."/>
            <person name="Grigoriev I.V."/>
            <person name="Spatafora J.W."/>
            <person name="Choi I.-G."/>
        </authorList>
    </citation>
    <scope>NUCLEOTIDE SEQUENCE [LARGE SCALE GENOMIC DNA]</scope>
    <source>
        <strain evidence="2 3">KUC8140</strain>
    </source>
</reference>